<organism evidence="1 2">
    <name type="scientific">Desulfomonile tiedjei</name>
    <dbReference type="NCBI Taxonomy" id="2358"/>
    <lineage>
        <taxon>Bacteria</taxon>
        <taxon>Pseudomonadati</taxon>
        <taxon>Thermodesulfobacteriota</taxon>
        <taxon>Desulfomonilia</taxon>
        <taxon>Desulfomonilales</taxon>
        <taxon>Desulfomonilaceae</taxon>
        <taxon>Desulfomonile</taxon>
    </lineage>
</organism>
<dbReference type="AlphaFoldDB" id="A0A9D6YZI9"/>
<evidence type="ECO:0000313" key="2">
    <source>
        <dbReference type="Proteomes" id="UP000807825"/>
    </source>
</evidence>
<evidence type="ECO:0000313" key="1">
    <source>
        <dbReference type="EMBL" id="MBI5248863.1"/>
    </source>
</evidence>
<comment type="caution">
    <text evidence="1">The sequence shown here is derived from an EMBL/GenBank/DDBJ whole genome shotgun (WGS) entry which is preliminary data.</text>
</comment>
<reference evidence="1" key="1">
    <citation type="submission" date="2020-07" db="EMBL/GenBank/DDBJ databases">
        <title>Huge and variable diversity of episymbiotic CPR bacteria and DPANN archaea in groundwater ecosystems.</title>
        <authorList>
            <person name="He C.Y."/>
            <person name="Keren R."/>
            <person name="Whittaker M."/>
            <person name="Farag I.F."/>
            <person name="Doudna J."/>
            <person name="Cate J.H.D."/>
            <person name="Banfield J.F."/>
        </authorList>
    </citation>
    <scope>NUCLEOTIDE SEQUENCE</scope>
    <source>
        <strain evidence="1">NC_groundwater_1664_Pr3_B-0.1um_52_9</strain>
    </source>
</reference>
<accession>A0A9D6YZI9</accession>
<feature type="non-terminal residue" evidence="1">
    <location>
        <position position="1"/>
    </location>
</feature>
<proteinExistence type="predicted"/>
<dbReference type="Proteomes" id="UP000807825">
    <property type="component" value="Unassembled WGS sequence"/>
</dbReference>
<gene>
    <name evidence="1" type="ORF">HY912_05160</name>
</gene>
<name>A0A9D6YZI9_9BACT</name>
<dbReference type="EMBL" id="JACRDE010000150">
    <property type="protein sequence ID" value="MBI5248863.1"/>
    <property type="molecule type" value="Genomic_DNA"/>
</dbReference>
<protein>
    <submittedName>
        <fullName evidence="1">Uncharacterized protein</fullName>
    </submittedName>
</protein>
<sequence>LFQLVELKEQLEKTAEDLQMQTGLIADSWSYGLYLLDEDPDYPEHMRKRIEELANQG</sequence>